<accession>A0A512MGP9</accession>
<evidence type="ECO:0000313" key="7">
    <source>
        <dbReference type="Proteomes" id="UP000321577"/>
    </source>
</evidence>
<dbReference type="PANTHER" id="PTHR46847:SF1">
    <property type="entry name" value="D-ALLOSE-BINDING PERIPLASMIC PROTEIN-RELATED"/>
    <property type="match status" value="1"/>
</dbReference>
<evidence type="ECO:0000256" key="3">
    <source>
        <dbReference type="ARBA" id="ARBA00022729"/>
    </source>
</evidence>
<feature type="signal peptide" evidence="4">
    <location>
        <begin position="1"/>
        <end position="33"/>
    </location>
</feature>
<dbReference type="PROSITE" id="PS51257">
    <property type="entry name" value="PROKAR_LIPOPROTEIN"/>
    <property type="match status" value="1"/>
</dbReference>
<feature type="chain" id="PRO_5021705460" evidence="4">
    <location>
        <begin position="34"/>
        <end position="321"/>
    </location>
</feature>
<comment type="similarity">
    <text evidence="2">Belongs to the bacterial solute-binding protein 2 family.</text>
</comment>
<protein>
    <submittedName>
        <fullName evidence="6">LacI family transcriptional regulator</fullName>
    </submittedName>
</protein>
<dbReference type="PANTHER" id="PTHR46847">
    <property type="entry name" value="D-ALLOSE-BINDING PERIPLASMIC PROTEIN-RELATED"/>
    <property type="match status" value="1"/>
</dbReference>
<comment type="subcellular location">
    <subcellularLocation>
        <location evidence="1">Cell envelope</location>
    </subcellularLocation>
</comment>
<reference evidence="6 7" key="1">
    <citation type="submission" date="2019-07" db="EMBL/GenBank/DDBJ databases">
        <title>Whole genome shotgun sequence of Brevifollis gellanilyticus NBRC 108608.</title>
        <authorList>
            <person name="Hosoyama A."/>
            <person name="Uohara A."/>
            <person name="Ohji S."/>
            <person name="Ichikawa N."/>
        </authorList>
    </citation>
    <scope>NUCLEOTIDE SEQUENCE [LARGE SCALE GENOMIC DNA]</scope>
    <source>
        <strain evidence="6 7">NBRC 108608</strain>
    </source>
</reference>
<organism evidence="6 7">
    <name type="scientific">Brevifollis gellanilyticus</name>
    <dbReference type="NCBI Taxonomy" id="748831"/>
    <lineage>
        <taxon>Bacteria</taxon>
        <taxon>Pseudomonadati</taxon>
        <taxon>Verrucomicrobiota</taxon>
        <taxon>Verrucomicrobiia</taxon>
        <taxon>Verrucomicrobiales</taxon>
        <taxon>Verrucomicrobiaceae</taxon>
    </lineage>
</organism>
<dbReference type="InterPro" id="IPR028082">
    <property type="entry name" value="Peripla_BP_I"/>
</dbReference>
<feature type="domain" description="Periplasmic binding protein" evidence="5">
    <location>
        <begin position="44"/>
        <end position="306"/>
    </location>
</feature>
<dbReference type="Gene3D" id="3.40.50.2300">
    <property type="match status" value="2"/>
</dbReference>
<comment type="caution">
    <text evidence="6">The sequence shown here is derived from an EMBL/GenBank/DDBJ whole genome shotgun (WGS) entry which is preliminary data.</text>
</comment>
<dbReference type="CDD" id="cd19970">
    <property type="entry name" value="PBP1_ABC_sugar_binding-like"/>
    <property type="match status" value="1"/>
</dbReference>
<dbReference type="AlphaFoldDB" id="A0A512MGP9"/>
<dbReference type="EMBL" id="BKAG01000062">
    <property type="protein sequence ID" value="GEP45899.1"/>
    <property type="molecule type" value="Genomic_DNA"/>
</dbReference>
<dbReference type="Pfam" id="PF13407">
    <property type="entry name" value="Peripla_BP_4"/>
    <property type="match status" value="1"/>
</dbReference>
<keyword evidence="7" id="KW-1185">Reference proteome</keyword>
<dbReference type="Proteomes" id="UP000321577">
    <property type="component" value="Unassembled WGS sequence"/>
</dbReference>
<dbReference type="SUPFAM" id="SSF53822">
    <property type="entry name" value="Periplasmic binding protein-like I"/>
    <property type="match status" value="1"/>
</dbReference>
<evidence type="ECO:0000313" key="6">
    <source>
        <dbReference type="EMBL" id="GEP45899.1"/>
    </source>
</evidence>
<evidence type="ECO:0000256" key="4">
    <source>
        <dbReference type="SAM" id="SignalP"/>
    </source>
</evidence>
<evidence type="ECO:0000256" key="2">
    <source>
        <dbReference type="ARBA" id="ARBA00007639"/>
    </source>
</evidence>
<dbReference type="GO" id="GO:0030313">
    <property type="term" value="C:cell envelope"/>
    <property type="evidence" value="ECO:0007669"/>
    <property type="project" value="UniProtKB-SubCell"/>
</dbReference>
<gene>
    <name evidence="6" type="primary">rbsB</name>
    <name evidence="6" type="ORF">BGE01nite_51900</name>
</gene>
<proteinExistence type="inferred from homology"/>
<dbReference type="GO" id="GO:0030246">
    <property type="term" value="F:carbohydrate binding"/>
    <property type="evidence" value="ECO:0007669"/>
    <property type="project" value="UniProtKB-ARBA"/>
</dbReference>
<name>A0A512MGP9_9BACT</name>
<dbReference type="InterPro" id="IPR025997">
    <property type="entry name" value="SBP_2_dom"/>
</dbReference>
<sequence length="321" mass="33426">MHNRLRKPATSTMKPLFTLLLATLALVSCKPAAESSATSGKPKVALVMKSLANEFFQTMAEGAKKHQAAYVADYELVVNGIKNETDLAEQVGLVEQMVSQGVQAIVIAPADSKALVTVLKRAKEAGVLVVNIDNKLDADTLKQAGLSVPFVGPDNRAGAKAVGEVLAKKLQSGDEVAIIEGVTTAFNGQQRRAGFEDAMSAAGMKIVSTQSGQWEMEKANTVASGILAANPNVKALLCANDNMALGAAAAVQSAGKSGQIQIVGFDNIAALKPLLAEGRVLATADQHGDQLAVFGIEAALKVIKEKTTPADLQTPVDVVTK</sequence>
<keyword evidence="3 4" id="KW-0732">Signal</keyword>
<evidence type="ECO:0000256" key="1">
    <source>
        <dbReference type="ARBA" id="ARBA00004196"/>
    </source>
</evidence>
<evidence type="ECO:0000259" key="5">
    <source>
        <dbReference type="Pfam" id="PF13407"/>
    </source>
</evidence>